<dbReference type="STRING" id="926566.Terro_1717"/>
<dbReference type="EMBL" id="CP003379">
    <property type="protein sequence ID" value="AFL88019.1"/>
    <property type="molecule type" value="Genomic_DNA"/>
</dbReference>
<evidence type="ECO:0000313" key="2">
    <source>
        <dbReference type="EMBL" id="AFL88019.1"/>
    </source>
</evidence>
<feature type="transmembrane region" description="Helical" evidence="1">
    <location>
        <begin position="313"/>
        <end position="332"/>
    </location>
</feature>
<feature type="transmembrane region" description="Helical" evidence="1">
    <location>
        <begin position="398"/>
        <end position="416"/>
    </location>
</feature>
<feature type="transmembrane region" description="Helical" evidence="1">
    <location>
        <begin position="29"/>
        <end position="49"/>
    </location>
</feature>
<accession>I3ZFK1</accession>
<gene>
    <name evidence="2" type="ordered locus">Terro_1717</name>
</gene>
<sequence>MQTITEVQESRPARPLGTIRSVREPSDRICAIAIALLYLVTFLILASALRTRFGFPLDDSYIHQTVARNLAYHHVLGFLADRPSSGSTSLLWEFLQAAKYTLLPGLDPVFYNLGLSLVILPVIGSTFFLLARRDGMSWKASAVLAAAPTLSGNFLWLGLIGMEHLFFVAFSLLAILFWFDGGKPSLRQVIIAGFFSGLVVLTRPEAVVFAPMLLAVTAVSRSRPRPWRDYAIVTALWFVATSLVVSANFWTSGSPMPATLQGRSWLYFHSTGGSHSVGTILRFVGGWVQRLPREFSTGFVNQLSSPTQLGTRTGLIGVVLLAFMICGVVALLRRKPLRIKFLLLWALVHFLTYLATFPAAGHGGRYQPIVVMLLFPLLFFGVLFALRRMVHLPAKVAFALVFFVMLVSGVASISTWRRVTESGVAHISRVHGEIGTWMQQNLPPDTRLAAFDIGRVSYEWKGQVIDLGGLVDPSYYHYLVSGQVPQYLRDKRIQYVMLPGAGTKDMGFSDRDGLEVVFRRCSESADWLLGWRYTINATQCQEIDRVPDATEVGGAKR</sequence>
<evidence type="ECO:0008006" key="4">
    <source>
        <dbReference type="Google" id="ProtNLM"/>
    </source>
</evidence>
<organism evidence="2 3">
    <name type="scientific">Terriglobus roseus (strain DSM 18391 / NRRL B-41598 / KBS 63)</name>
    <dbReference type="NCBI Taxonomy" id="926566"/>
    <lineage>
        <taxon>Bacteria</taxon>
        <taxon>Pseudomonadati</taxon>
        <taxon>Acidobacteriota</taxon>
        <taxon>Terriglobia</taxon>
        <taxon>Terriglobales</taxon>
        <taxon>Acidobacteriaceae</taxon>
        <taxon>Terriglobus</taxon>
    </lineage>
</organism>
<feature type="transmembrane region" description="Helical" evidence="1">
    <location>
        <begin position="230"/>
        <end position="250"/>
    </location>
</feature>
<proteinExistence type="predicted"/>
<dbReference type="AlphaFoldDB" id="I3ZFK1"/>
<evidence type="ECO:0000313" key="3">
    <source>
        <dbReference type="Proteomes" id="UP000006056"/>
    </source>
</evidence>
<name>I3ZFK1_TERRK</name>
<dbReference type="eggNOG" id="COG1269">
    <property type="taxonomic scope" value="Bacteria"/>
</dbReference>
<evidence type="ECO:0000256" key="1">
    <source>
        <dbReference type="SAM" id="Phobius"/>
    </source>
</evidence>
<dbReference type="KEGG" id="trs:Terro_1717"/>
<dbReference type="Proteomes" id="UP000006056">
    <property type="component" value="Chromosome"/>
</dbReference>
<keyword evidence="1" id="KW-0472">Membrane</keyword>
<keyword evidence="3" id="KW-1185">Reference proteome</keyword>
<keyword evidence="1" id="KW-1133">Transmembrane helix</keyword>
<feature type="transmembrane region" description="Helical" evidence="1">
    <location>
        <begin position="366"/>
        <end position="386"/>
    </location>
</feature>
<dbReference type="HOGENOM" id="CLU_035692_0_0_0"/>
<feature type="transmembrane region" description="Helical" evidence="1">
    <location>
        <begin position="154"/>
        <end position="179"/>
    </location>
</feature>
<feature type="transmembrane region" description="Helical" evidence="1">
    <location>
        <begin position="341"/>
        <end position="360"/>
    </location>
</feature>
<feature type="transmembrane region" description="Helical" evidence="1">
    <location>
        <begin position="109"/>
        <end position="131"/>
    </location>
</feature>
<protein>
    <recommendedName>
        <fullName evidence="4">Glycosyltransferase RgtA/B/C/D-like domain-containing protein</fullName>
    </recommendedName>
</protein>
<feature type="transmembrane region" description="Helical" evidence="1">
    <location>
        <begin position="191"/>
        <end position="218"/>
    </location>
</feature>
<reference evidence="2 3" key="1">
    <citation type="submission" date="2012-06" db="EMBL/GenBank/DDBJ databases">
        <title>Complete genome of Terriglobus roseus DSM 18391.</title>
        <authorList>
            <consortium name="US DOE Joint Genome Institute (JGI-PGF)"/>
            <person name="Lucas S."/>
            <person name="Copeland A."/>
            <person name="Lapidus A."/>
            <person name="Glavina del Rio T."/>
            <person name="Dalin E."/>
            <person name="Tice H."/>
            <person name="Bruce D."/>
            <person name="Goodwin L."/>
            <person name="Pitluck S."/>
            <person name="Peters L."/>
            <person name="Mikhailova N."/>
            <person name="Munk A.C.C."/>
            <person name="Kyrpides N."/>
            <person name="Mavromatis K."/>
            <person name="Ivanova N."/>
            <person name="Brettin T."/>
            <person name="Detter J.C."/>
            <person name="Han C."/>
            <person name="Larimer F."/>
            <person name="Land M."/>
            <person name="Hauser L."/>
            <person name="Markowitz V."/>
            <person name="Cheng J.-F."/>
            <person name="Hugenholtz P."/>
            <person name="Woyke T."/>
            <person name="Wu D."/>
            <person name="Brambilla E."/>
            <person name="Klenk H.-P."/>
            <person name="Eisen J.A."/>
        </authorList>
    </citation>
    <scope>NUCLEOTIDE SEQUENCE [LARGE SCALE GENOMIC DNA]</scope>
    <source>
        <strain evidence="3">DSM 18391 / NRRL B-41598 / KBS 63</strain>
    </source>
</reference>
<keyword evidence="1" id="KW-0812">Transmembrane</keyword>